<dbReference type="InterPro" id="IPR011701">
    <property type="entry name" value="MFS"/>
</dbReference>
<dbReference type="Pfam" id="PF07690">
    <property type="entry name" value="MFS_1"/>
    <property type="match status" value="1"/>
</dbReference>
<feature type="transmembrane region" description="Helical" evidence="7">
    <location>
        <begin position="210"/>
        <end position="233"/>
    </location>
</feature>
<evidence type="ECO:0000256" key="4">
    <source>
        <dbReference type="ARBA" id="ARBA00022692"/>
    </source>
</evidence>
<feature type="transmembrane region" description="Helical" evidence="7">
    <location>
        <begin position="239"/>
        <end position="256"/>
    </location>
</feature>
<feature type="transmembrane region" description="Helical" evidence="7">
    <location>
        <begin position="117"/>
        <end position="136"/>
    </location>
</feature>
<feature type="transmembrane region" description="Helical" evidence="7">
    <location>
        <begin position="310"/>
        <end position="331"/>
    </location>
</feature>
<feature type="transmembrane region" description="Helical" evidence="7">
    <location>
        <begin position="343"/>
        <end position="361"/>
    </location>
</feature>
<feature type="domain" description="Major facilitator superfamily (MFS) profile" evidence="8">
    <location>
        <begin position="22"/>
        <end position="463"/>
    </location>
</feature>
<feature type="transmembrane region" description="Helical" evidence="7">
    <location>
        <begin position="56"/>
        <end position="76"/>
    </location>
</feature>
<feature type="transmembrane region" description="Helical" evidence="7">
    <location>
        <begin position="405"/>
        <end position="427"/>
    </location>
</feature>
<evidence type="ECO:0000256" key="7">
    <source>
        <dbReference type="SAM" id="Phobius"/>
    </source>
</evidence>
<dbReference type="PROSITE" id="PS50850">
    <property type="entry name" value="MFS"/>
    <property type="match status" value="1"/>
</dbReference>
<dbReference type="PANTHER" id="PTHR42718:SF46">
    <property type="entry name" value="BLR6921 PROTEIN"/>
    <property type="match status" value="1"/>
</dbReference>
<dbReference type="RefSeq" id="WP_344898721.1">
    <property type="nucleotide sequence ID" value="NZ_BAABAS010000011.1"/>
</dbReference>
<sequence>MTHEKEAGLPTAGTTRDGRSKLLAGIALSQLLVALDFSIVYVALPTIGEELSFSAVTLQWVVSAYGIFFAGFLLLGGRLVDVFGAGRVFALAHVLFTVASLGAGLAPAAAVLIVCRAVQGAGAALLSPATLALLHGHYPAGRERDRALAVWGTTGAAGLALGVVTGGLILAVSSWPWIFWINLPVSLTCLGAVGARVLRDRPVRIARTVGLPGAVMVTAAVSALCLVFTELALPQPRGPVVLGALGGVAVVVALFVRTQARRVDSLVPLALLRTPGLRGACVVAALYMASLGAEFYLVTLFLQRVRSLDTFAAGVGFLPLALTITVGNTLAGRLAGSWGPRRLLAAAFGIGAAGLGLLALGTGADAYWLGVLPGLLVSGLGQGMAFTGMFIAGTRDLRPEANGTGSAMITAAQYTGGAIGLALLVWLHGPEPDAGGLGLAYVATVVIALLALPVIATLRDGAEPRTRDEQ</sequence>
<evidence type="ECO:0000256" key="3">
    <source>
        <dbReference type="ARBA" id="ARBA00022475"/>
    </source>
</evidence>
<keyword evidence="2" id="KW-0813">Transport</keyword>
<dbReference type="PANTHER" id="PTHR42718">
    <property type="entry name" value="MAJOR FACILITATOR SUPERFAMILY MULTIDRUG TRANSPORTER MFSC"/>
    <property type="match status" value="1"/>
</dbReference>
<comment type="subcellular location">
    <subcellularLocation>
        <location evidence="1">Cell membrane</location>
        <topology evidence="1">Multi-pass membrane protein</topology>
    </subcellularLocation>
</comment>
<gene>
    <name evidence="9" type="ORF">GCM10022254_39680</name>
</gene>
<dbReference type="Gene3D" id="1.20.1250.20">
    <property type="entry name" value="MFS general substrate transporter like domains"/>
    <property type="match status" value="1"/>
</dbReference>
<feature type="transmembrane region" description="Helical" evidence="7">
    <location>
        <begin position="277"/>
        <end position="298"/>
    </location>
</feature>
<feature type="transmembrane region" description="Helical" evidence="7">
    <location>
        <begin position="367"/>
        <end position="393"/>
    </location>
</feature>
<comment type="caution">
    <text evidence="9">The sequence shown here is derived from an EMBL/GenBank/DDBJ whole genome shotgun (WGS) entry which is preliminary data.</text>
</comment>
<evidence type="ECO:0000256" key="1">
    <source>
        <dbReference type="ARBA" id="ARBA00004651"/>
    </source>
</evidence>
<feature type="transmembrane region" description="Helical" evidence="7">
    <location>
        <begin position="148"/>
        <end position="171"/>
    </location>
</feature>
<keyword evidence="10" id="KW-1185">Reference proteome</keyword>
<evidence type="ECO:0000256" key="6">
    <source>
        <dbReference type="ARBA" id="ARBA00023136"/>
    </source>
</evidence>
<dbReference type="CDD" id="cd17321">
    <property type="entry name" value="MFS_MMR_MDR_like"/>
    <property type="match status" value="1"/>
</dbReference>
<proteinExistence type="predicted"/>
<feature type="transmembrane region" description="Helical" evidence="7">
    <location>
        <begin position="88"/>
        <end position="111"/>
    </location>
</feature>
<organism evidence="9 10">
    <name type="scientific">Actinomadura meridiana</name>
    <dbReference type="NCBI Taxonomy" id="559626"/>
    <lineage>
        <taxon>Bacteria</taxon>
        <taxon>Bacillati</taxon>
        <taxon>Actinomycetota</taxon>
        <taxon>Actinomycetes</taxon>
        <taxon>Streptosporangiales</taxon>
        <taxon>Thermomonosporaceae</taxon>
        <taxon>Actinomadura</taxon>
    </lineage>
</organism>
<name>A0ABP8C6Q3_9ACTN</name>
<keyword evidence="4 7" id="KW-0812">Transmembrane</keyword>
<dbReference type="SUPFAM" id="SSF103473">
    <property type="entry name" value="MFS general substrate transporter"/>
    <property type="match status" value="1"/>
</dbReference>
<accession>A0ABP8C6Q3</accession>
<keyword evidence="3" id="KW-1003">Cell membrane</keyword>
<protein>
    <submittedName>
        <fullName evidence="9">MFS transporter</fullName>
    </submittedName>
</protein>
<dbReference type="Gene3D" id="1.20.1720.10">
    <property type="entry name" value="Multidrug resistance protein D"/>
    <property type="match status" value="1"/>
</dbReference>
<evidence type="ECO:0000313" key="9">
    <source>
        <dbReference type="EMBL" id="GAA4234562.1"/>
    </source>
</evidence>
<evidence type="ECO:0000313" key="10">
    <source>
        <dbReference type="Proteomes" id="UP001501710"/>
    </source>
</evidence>
<dbReference type="InterPro" id="IPR036259">
    <property type="entry name" value="MFS_trans_sf"/>
</dbReference>
<dbReference type="Proteomes" id="UP001501710">
    <property type="component" value="Unassembled WGS sequence"/>
</dbReference>
<evidence type="ECO:0000256" key="5">
    <source>
        <dbReference type="ARBA" id="ARBA00022989"/>
    </source>
</evidence>
<dbReference type="EMBL" id="BAABAS010000011">
    <property type="protein sequence ID" value="GAA4234562.1"/>
    <property type="molecule type" value="Genomic_DNA"/>
</dbReference>
<reference evidence="10" key="1">
    <citation type="journal article" date="2019" name="Int. J. Syst. Evol. Microbiol.">
        <title>The Global Catalogue of Microorganisms (GCM) 10K type strain sequencing project: providing services to taxonomists for standard genome sequencing and annotation.</title>
        <authorList>
            <consortium name="The Broad Institute Genomics Platform"/>
            <consortium name="The Broad Institute Genome Sequencing Center for Infectious Disease"/>
            <person name="Wu L."/>
            <person name="Ma J."/>
        </authorList>
    </citation>
    <scope>NUCLEOTIDE SEQUENCE [LARGE SCALE GENOMIC DNA]</scope>
    <source>
        <strain evidence="10">JCM 17440</strain>
    </source>
</reference>
<keyword evidence="6 7" id="KW-0472">Membrane</keyword>
<evidence type="ECO:0000256" key="2">
    <source>
        <dbReference type="ARBA" id="ARBA00022448"/>
    </source>
</evidence>
<keyword evidence="5 7" id="KW-1133">Transmembrane helix</keyword>
<evidence type="ECO:0000259" key="8">
    <source>
        <dbReference type="PROSITE" id="PS50850"/>
    </source>
</evidence>
<feature type="transmembrane region" description="Helical" evidence="7">
    <location>
        <begin position="439"/>
        <end position="458"/>
    </location>
</feature>
<feature type="transmembrane region" description="Helical" evidence="7">
    <location>
        <begin position="22"/>
        <end position="44"/>
    </location>
</feature>
<feature type="transmembrane region" description="Helical" evidence="7">
    <location>
        <begin position="177"/>
        <end position="198"/>
    </location>
</feature>
<dbReference type="InterPro" id="IPR020846">
    <property type="entry name" value="MFS_dom"/>
</dbReference>